<dbReference type="Pfam" id="PF00282">
    <property type="entry name" value="Pyridoxal_deC"/>
    <property type="match status" value="1"/>
</dbReference>
<keyword evidence="3" id="KW-0210">Decarboxylase</keyword>
<dbReference type="InterPro" id="IPR015421">
    <property type="entry name" value="PyrdxlP-dep_Trfase_major"/>
</dbReference>
<dbReference type="GO" id="GO:0033983">
    <property type="term" value="F:diaminobutyrate decarboxylase activity"/>
    <property type="evidence" value="ECO:0007669"/>
    <property type="project" value="UniProtKB-EC"/>
</dbReference>
<dbReference type="RefSeq" id="WP_167184469.1">
    <property type="nucleotide sequence ID" value="NZ_JAASQL010000001.1"/>
</dbReference>
<keyword evidence="4 6" id="KW-0663">Pyridoxal phosphate</keyword>
<dbReference type="SUPFAM" id="SSF53383">
    <property type="entry name" value="PLP-dependent transferases"/>
    <property type="match status" value="1"/>
</dbReference>
<dbReference type="Gene3D" id="3.90.1150.170">
    <property type="match status" value="1"/>
</dbReference>
<evidence type="ECO:0000256" key="5">
    <source>
        <dbReference type="ARBA" id="ARBA00023239"/>
    </source>
</evidence>
<keyword evidence="8" id="KW-1185">Reference proteome</keyword>
<evidence type="ECO:0000256" key="6">
    <source>
        <dbReference type="RuleBase" id="RU000382"/>
    </source>
</evidence>
<organism evidence="7 8">
    <name type="scientific">Wenyingzhuangia heitensis</name>
    <dbReference type="NCBI Taxonomy" id="1487859"/>
    <lineage>
        <taxon>Bacteria</taxon>
        <taxon>Pseudomonadati</taxon>
        <taxon>Bacteroidota</taxon>
        <taxon>Flavobacteriia</taxon>
        <taxon>Flavobacteriales</taxon>
        <taxon>Flavobacteriaceae</taxon>
        <taxon>Wenyingzhuangia</taxon>
    </lineage>
</organism>
<dbReference type="Gene3D" id="3.40.640.10">
    <property type="entry name" value="Type I PLP-dependent aspartate aminotransferase-like (Major domain)"/>
    <property type="match status" value="1"/>
</dbReference>
<dbReference type="EC" id="4.1.1.86" evidence="7"/>
<evidence type="ECO:0000256" key="4">
    <source>
        <dbReference type="ARBA" id="ARBA00022898"/>
    </source>
</evidence>
<evidence type="ECO:0000313" key="8">
    <source>
        <dbReference type="Proteomes" id="UP000745859"/>
    </source>
</evidence>
<reference evidence="7 8" key="1">
    <citation type="submission" date="2020-03" db="EMBL/GenBank/DDBJ databases">
        <title>Genomic Encyclopedia of Type Strains, Phase IV (KMG-IV): sequencing the most valuable type-strain genomes for metagenomic binning, comparative biology and taxonomic classification.</title>
        <authorList>
            <person name="Goeker M."/>
        </authorList>
    </citation>
    <scope>NUCLEOTIDE SEQUENCE [LARGE SCALE GENOMIC DNA]</scope>
    <source>
        <strain evidence="7 8">DSM 101599</strain>
    </source>
</reference>
<sequence length="498" mass="56533">MKEKVFKQKIDYKHLFGTNSSEHYRENIEKGIQSIKHFLNRDDFYSGITVFELEEKMKKYSVETSKELDINTALKAIDDLYISHAISFHSPNYIAHLNCPVLIPALVGDLIASAINTAVETWDQSTSATLIEKDLIKWIYSRLGLPNSSDGLFTSGGTQSNLMGILMARDSYAEKYLNLDIKKNGGSNHLSKFRIFCSEKSHFSIQKSAAILGMGYNAVIPIETDSNFKMSPEKLILAIENEKKLGNIPIAIVATAGTTDFGSIDPIKTLRRIANKHSLWLHTDAAYGGSFIVSKKQSHLLEGIESSDSVTIDFHKSFFQPVCSSVFLTRDKINFKYVSHYANYLNPKNKKESEFINLVDKSIQTTRRFDALKMWFTLKITTEKTVGLYLEKICELTQNAYNLLNEYGCFEIANKPQLTTVVFRFILKDFNENKTHDLINLHIKQTLFKSGEAGIASTKINGNLYLKFTILNPQLKIEDIKNIIEMIIYKGKNYGKKN</sequence>
<comment type="similarity">
    <text evidence="2 6">Belongs to the group II decarboxylase family.</text>
</comment>
<keyword evidence="5 6" id="KW-0456">Lyase</keyword>
<dbReference type="InterPro" id="IPR010977">
    <property type="entry name" value="Aromatic_deC"/>
</dbReference>
<comment type="caution">
    <text evidence="7">The sequence shown here is derived from an EMBL/GenBank/DDBJ whole genome shotgun (WGS) entry which is preliminary data.</text>
</comment>
<accession>A0ABX0UBD2</accession>
<gene>
    <name evidence="7" type="ORF">FHR24_000900</name>
</gene>
<evidence type="ECO:0000256" key="1">
    <source>
        <dbReference type="ARBA" id="ARBA00001933"/>
    </source>
</evidence>
<protein>
    <submittedName>
        <fullName evidence="7">L-2,4-diaminobutyrate decarboxylase</fullName>
        <ecNumber evidence="7">4.1.1.86</ecNumber>
    </submittedName>
</protein>
<comment type="cofactor">
    <cofactor evidence="1 6">
        <name>pyridoxal 5'-phosphate</name>
        <dbReference type="ChEBI" id="CHEBI:597326"/>
    </cofactor>
</comment>
<dbReference type="PANTHER" id="PTHR45677">
    <property type="entry name" value="GLUTAMATE DECARBOXYLASE-RELATED"/>
    <property type="match status" value="1"/>
</dbReference>
<dbReference type="PRINTS" id="PR00800">
    <property type="entry name" value="YHDCRBOXLASE"/>
</dbReference>
<name>A0ABX0UBD2_9FLAO</name>
<evidence type="ECO:0000256" key="3">
    <source>
        <dbReference type="ARBA" id="ARBA00022793"/>
    </source>
</evidence>
<dbReference type="InterPro" id="IPR002129">
    <property type="entry name" value="PyrdxlP-dep_de-COase"/>
</dbReference>
<dbReference type="CDD" id="cd06450">
    <property type="entry name" value="DOPA_deC_like"/>
    <property type="match status" value="1"/>
</dbReference>
<dbReference type="InterPro" id="IPR015424">
    <property type="entry name" value="PyrdxlP-dep_Trfase"/>
</dbReference>
<dbReference type="EMBL" id="JAASQL010000001">
    <property type="protein sequence ID" value="NIJ44461.1"/>
    <property type="molecule type" value="Genomic_DNA"/>
</dbReference>
<dbReference type="Proteomes" id="UP000745859">
    <property type="component" value="Unassembled WGS sequence"/>
</dbReference>
<proteinExistence type="inferred from homology"/>
<dbReference type="PANTHER" id="PTHR45677:SF8">
    <property type="entry name" value="CYSTEINE SULFINIC ACID DECARBOXYLASE"/>
    <property type="match status" value="1"/>
</dbReference>
<evidence type="ECO:0000313" key="7">
    <source>
        <dbReference type="EMBL" id="NIJ44461.1"/>
    </source>
</evidence>
<evidence type="ECO:0000256" key="2">
    <source>
        <dbReference type="ARBA" id="ARBA00009533"/>
    </source>
</evidence>